<organism evidence="5 6">
    <name type="scientific">Nonomuraea glycinis</name>
    <dbReference type="NCBI Taxonomy" id="2047744"/>
    <lineage>
        <taxon>Bacteria</taxon>
        <taxon>Bacillati</taxon>
        <taxon>Actinomycetota</taxon>
        <taxon>Actinomycetes</taxon>
        <taxon>Streptosporangiales</taxon>
        <taxon>Streptosporangiaceae</taxon>
        <taxon>Nonomuraea</taxon>
    </lineage>
</organism>
<dbReference type="Pfam" id="PF03990">
    <property type="entry name" value="DUF348"/>
    <property type="match status" value="3"/>
</dbReference>
<comment type="caution">
    <text evidence="5">The sequence shown here is derived from an EMBL/GenBank/DDBJ whole genome shotgun (WGS) entry which is preliminary data.</text>
</comment>
<reference evidence="5" key="2">
    <citation type="submission" date="2020-09" db="EMBL/GenBank/DDBJ databases">
        <authorList>
            <person name="Sun Q."/>
            <person name="Zhou Y."/>
        </authorList>
    </citation>
    <scope>NUCLEOTIDE SEQUENCE</scope>
    <source>
        <strain evidence="5">CGMCC 4.7430</strain>
    </source>
</reference>
<dbReference type="Gene3D" id="1.10.530.10">
    <property type="match status" value="1"/>
</dbReference>
<comment type="similarity">
    <text evidence="1">Belongs to the transglycosylase family. Rpf subfamily.</text>
</comment>
<reference evidence="5" key="1">
    <citation type="journal article" date="2014" name="Int. J. Syst. Evol. Microbiol.">
        <title>Complete genome sequence of Corynebacterium casei LMG S-19264T (=DSM 44701T), isolated from a smear-ripened cheese.</title>
        <authorList>
            <consortium name="US DOE Joint Genome Institute (JGI-PGF)"/>
            <person name="Walter F."/>
            <person name="Albersmeier A."/>
            <person name="Kalinowski J."/>
            <person name="Ruckert C."/>
        </authorList>
    </citation>
    <scope>NUCLEOTIDE SEQUENCE</scope>
    <source>
        <strain evidence="5">CGMCC 4.7430</strain>
    </source>
</reference>
<keyword evidence="6" id="KW-1185">Reference proteome</keyword>
<proteinExistence type="inferred from homology"/>
<evidence type="ECO:0000256" key="1">
    <source>
        <dbReference type="ARBA" id="ARBA00010830"/>
    </source>
</evidence>
<evidence type="ECO:0000259" key="4">
    <source>
        <dbReference type="Pfam" id="PF06737"/>
    </source>
</evidence>
<feature type="domain" description="DUF348" evidence="3">
    <location>
        <begin position="80"/>
        <end position="107"/>
    </location>
</feature>
<gene>
    <name evidence="5" type="ORF">GCM10012278_59100</name>
</gene>
<dbReference type="GO" id="GO:0016787">
    <property type="term" value="F:hydrolase activity"/>
    <property type="evidence" value="ECO:0007669"/>
    <property type="project" value="UniProtKB-KW"/>
</dbReference>
<dbReference type="SUPFAM" id="SSF53955">
    <property type="entry name" value="Lysozyme-like"/>
    <property type="match status" value="1"/>
</dbReference>
<evidence type="ECO:0000313" key="5">
    <source>
        <dbReference type="EMBL" id="GGP12218.1"/>
    </source>
</evidence>
<dbReference type="EMBL" id="BMNK01000011">
    <property type="protein sequence ID" value="GGP12218.1"/>
    <property type="molecule type" value="Genomic_DNA"/>
</dbReference>
<keyword evidence="2" id="KW-0378">Hydrolase</keyword>
<feature type="domain" description="Resuscitation-promoting factor core lysozyme-like" evidence="4">
    <location>
        <begin position="201"/>
        <end position="275"/>
    </location>
</feature>
<feature type="domain" description="DUF348" evidence="3">
    <location>
        <begin position="137"/>
        <end position="165"/>
    </location>
</feature>
<accession>A0A918E7A6</accession>
<name>A0A918E7A6_9ACTN</name>
<dbReference type="Pfam" id="PF06737">
    <property type="entry name" value="Transglycosylas"/>
    <property type="match status" value="1"/>
</dbReference>
<evidence type="ECO:0000259" key="3">
    <source>
        <dbReference type="Pfam" id="PF03990"/>
    </source>
</evidence>
<feature type="domain" description="DUF348" evidence="3">
    <location>
        <begin position="23"/>
        <end position="62"/>
    </location>
</feature>
<sequence>MVCVAGLLSVTALAVIGSLAKDVVLVVDGKPQVIRSFAASVSELLGDQGVPVGDRDLVRPAAQARIVDGARIEVRHARPIQLTVDGRTTNRLVTATTVRDALAELDLARAGKLSAPGHRHVPLSGMALTVYTRRTVYVFANGTRHRTTTTARTVRQVLKRSGLPLPPGYQVRPEPDAFPAEGTLITVLPPRTEPIEAAVLQLNWTALAQCESGGDPLAYNPSGPYYGLYQFSLPMWQLVGGTGMPQSWPVEEQTYRAQLLYQRVDGRWKGQWPNCGAHLFGASTGP</sequence>
<evidence type="ECO:0000313" key="6">
    <source>
        <dbReference type="Proteomes" id="UP000660745"/>
    </source>
</evidence>
<evidence type="ECO:0000256" key="2">
    <source>
        <dbReference type="ARBA" id="ARBA00022801"/>
    </source>
</evidence>
<dbReference type="Proteomes" id="UP000660745">
    <property type="component" value="Unassembled WGS sequence"/>
</dbReference>
<protein>
    <recommendedName>
        <fullName evidence="7">DUF348 domain-containing protein</fullName>
    </recommendedName>
</protein>
<dbReference type="CDD" id="cd13925">
    <property type="entry name" value="RPF"/>
    <property type="match status" value="1"/>
</dbReference>
<dbReference type="InterPro" id="IPR007137">
    <property type="entry name" value="DUF348"/>
</dbReference>
<dbReference type="InterPro" id="IPR023346">
    <property type="entry name" value="Lysozyme-like_dom_sf"/>
</dbReference>
<dbReference type="AlphaFoldDB" id="A0A918E7A6"/>
<evidence type="ECO:0008006" key="7">
    <source>
        <dbReference type="Google" id="ProtNLM"/>
    </source>
</evidence>
<dbReference type="InterPro" id="IPR010618">
    <property type="entry name" value="RPF"/>
</dbReference>